<keyword evidence="1" id="KW-0732">Signal</keyword>
<protein>
    <submittedName>
        <fullName evidence="2">Uncharacterized protein</fullName>
    </submittedName>
</protein>
<evidence type="ECO:0000256" key="1">
    <source>
        <dbReference type="SAM" id="SignalP"/>
    </source>
</evidence>
<dbReference type="EMBL" id="FO203512">
    <property type="protein sequence ID" value="CCK75279.1"/>
    <property type="molecule type" value="Genomic_DNA"/>
</dbReference>
<dbReference type="AlphaFoldDB" id="R4YSV1"/>
<dbReference type="HOGENOM" id="CLU_099339_0_0_6"/>
<sequence>MLRYFFTLFVLGSSVATVCYADGSPIDKVYLPYVQPLEQEIEYRMLAREVDGENVSQHKLGYGSWLLENWFAEFYVMGEKTEEEFVISDYEAEVKLQLTEQGEFDIDLGLMFEVEKSADADDAWEAAAGLLAVKNFNKISVAANAFLVREWGKDRMAEFEQYGAVQVRYRLAPQFEPGIELYIGEEVSAIGPVMMGRLRVASQQKLFWQLGMLFDDSNQGSNRILQLQLEYEFL</sequence>
<keyword evidence="3" id="KW-1185">Reference proteome</keyword>
<feature type="signal peptide" evidence="1">
    <location>
        <begin position="1"/>
        <end position="21"/>
    </location>
</feature>
<proteinExistence type="predicted"/>
<accession>R4YSV1</accession>
<feature type="chain" id="PRO_5004383461" evidence="1">
    <location>
        <begin position="22"/>
        <end position="234"/>
    </location>
</feature>
<name>R4YSV1_OLEAN</name>
<dbReference type="Proteomes" id="UP000032749">
    <property type="component" value="Chromosome"/>
</dbReference>
<organism evidence="2 3">
    <name type="scientific">Oleispira antarctica RB-8</name>
    <dbReference type="NCBI Taxonomy" id="698738"/>
    <lineage>
        <taxon>Bacteria</taxon>
        <taxon>Pseudomonadati</taxon>
        <taxon>Pseudomonadota</taxon>
        <taxon>Gammaproteobacteria</taxon>
        <taxon>Oceanospirillales</taxon>
        <taxon>Oceanospirillaceae</taxon>
        <taxon>Oleispira</taxon>
    </lineage>
</organism>
<dbReference type="KEGG" id="oai:OLEAN_C11030"/>
<evidence type="ECO:0000313" key="3">
    <source>
        <dbReference type="Proteomes" id="UP000032749"/>
    </source>
</evidence>
<gene>
    <name evidence="2" type="ORF">OLEAN_C11030</name>
</gene>
<reference evidence="2 3" key="1">
    <citation type="journal article" date="2013" name="Nat. Commun.">
        <title>Genome sequence and functional genomic analysis of the oil-degrading bacterium Oleispira antarctica.</title>
        <authorList>
            <person name="Kube M."/>
            <person name="Chernikova T.N."/>
            <person name="Al-Ramahi Y."/>
            <person name="Beloqui A."/>
            <person name="Lopez-Cortez N."/>
            <person name="Guazzaroni M.E."/>
            <person name="Heipieper H.J."/>
            <person name="Klages S."/>
            <person name="Kotsyurbenko O.R."/>
            <person name="Langer I."/>
            <person name="Nechitaylo T.Y."/>
            <person name="Lunsdorf H."/>
            <person name="Fernandez M."/>
            <person name="Juarez S."/>
            <person name="Ciordia S."/>
            <person name="Singer A."/>
            <person name="Kagan O."/>
            <person name="Egorova O."/>
            <person name="Petit P.A."/>
            <person name="Stogios P."/>
            <person name="Kim Y."/>
            <person name="Tchigvintsev A."/>
            <person name="Flick R."/>
            <person name="Denaro R."/>
            <person name="Genovese M."/>
            <person name="Albar J.P."/>
            <person name="Reva O.N."/>
            <person name="Martinez-Gomariz M."/>
            <person name="Tran H."/>
            <person name="Ferrer M."/>
            <person name="Savchenko A."/>
            <person name="Yakunin A.F."/>
            <person name="Yakimov M.M."/>
            <person name="Golyshina O.V."/>
            <person name="Reinhardt R."/>
            <person name="Golyshin P.N."/>
        </authorList>
    </citation>
    <scope>NUCLEOTIDE SEQUENCE [LARGE SCALE GENOMIC DNA]</scope>
</reference>
<dbReference type="STRING" id="698738.OLEAN_C11030"/>
<evidence type="ECO:0000313" key="2">
    <source>
        <dbReference type="EMBL" id="CCK75279.1"/>
    </source>
</evidence>